<reference evidence="2" key="2">
    <citation type="journal article" date="2020" name="Nat. Commun.">
        <title>Large-scale genome sequencing of mycorrhizal fungi provides insights into the early evolution of symbiotic traits.</title>
        <authorList>
            <person name="Miyauchi S."/>
            <person name="Kiss E."/>
            <person name="Kuo A."/>
            <person name="Drula E."/>
            <person name="Kohler A."/>
            <person name="Sanchez-Garcia M."/>
            <person name="Morin E."/>
            <person name="Andreopoulos B."/>
            <person name="Barry K.W."/>
            <person name="Bonito G."/>
            <person name="Buee M."/>
            <person name="Carver A."/>
            <person name="Chen C."/>
            <person name="Cichocki N."/>
            <person name="Clum A."/>
            <person name="Culley D."/>
            <person name="Crous P.W."/>
            <person name="Fauchery L."/>
            <person name="Girlanda M."/>
            <person name="Hayes R.D."/>
            <person name="Keri Z."/>
            <person name="LaButti K."/>
            <person name="Lipzen A."/>
            <person name="Lombard V."/>
            <person name="Magnuson J."/>
            <person name="Maillard F."/>
            <person name="Murat C."/>
            <person name="Nolan M."/>
            <person name="Ohm R.A."/>
            <person name="Pangilinan J."/>
            <person name="Pereira M.F."/>
            <person name="Perotto S."/>
            <person name="Peter M."/>
            <person name="Pfister S."/>
            <person name="Riley R."/>
            <person name="Sitrit Y."/>
            <person name="Stielow J.B."/>
            <person name="Szollosi G."/>
            <person name="Zifcakova L."/>
            <person name="Stursova M."/>
            <person name="Spatafora J.W."/>
            <person name="Tedersoo L."/>
            <person name="Vaario L.M."/>
            <person name="Yamada A."/>
            <person name="Yan M."/>
            <person name="Wang P."/>
            <person name="Xu J."/>
            <person name="Bruns T."/>
            <person name="Baldrian P."/>
            <person name="Vilgalys R."/>
            <person name="Dunand C."/>
            <person name="Henrissat B."/>
            <person name="Grigoriev I.V."/>
            <person name="Hibbett D."/>
            <person name="Nagy L.G."/>
            <person name="Martin F.M."/>
        </authorList>
    </citation>
    <scope>NUCLEOTIDE SEQUENCE</scope>
    <source>
        <strain evidence="2">Prilba</strain>
    </source>
</reference>
<sequence length="595" mass="65715">MVIYTFFTVLPLFQSDSLLYTPISAFPASFVALSTCLVHSTFADRFKVKTWSVFEWLFEDVGNTVENISMKRSSDIDARILESTLNSLSEDDAMEKFFEAIPDFFSSKWVKLLPTNLPAGIQDVFKEALYELLDNTFRSTTVTESVKHSRLVICLDASRAALGRIGPSWIFYNILHGNWPELLRSVEIGHSLRSWVYSNDEENVLYMRSIVSHIIASAEKRDDRWLALAADQPEDHLRYYRAHGDSVLLANLINITRLTFRSHPPNWKFHAIPSTCDVLSTHPSLQHDFCALWNEIVLEAQKSNNPTPILILKNIRPVYVALHSGTDAFPIALSLTTTNNDILDQPSSYPMCNIASHRSELTPHGYNEAVEDVSLAIHSRIRSDPDRSPVLVSGSGPFDMPVPHTSRSPAGEPQPYTPAIPSSLLDLHGSQPVFTSPPNVAAVDARHRTTVISAPPFLVNLGGLGPHSISGGEVTSQQIESAIPPSIINDERPVALPLSADSVLTQSGYLPYAQGFVSLSPATAHPHVSSEVLSDLEARIATRIRTPHAHDDALDLNTQFPMEISRRPSESAPSIRDIAAHTLRPGDSQQGGNQS</sequence>
<proteinExistence type="predicted"/>
<dbReference type="AlphaFoldDB" id="A0A9P5N5W3"/>
<keyword evidence="3" id="KW-1185">Reference proteome</keyword>
<reference evidence="2" key="1">
    <citation type="submission" date="2019-10" db="EMBL/GenBank/DDBJ databases">
        <authorList>
            <consortium name="DOE Joint Genome Institute"/>
            <person name="Kuo A."/>
            <person name="Miyauchi S."/>
            <person name="Kiss E."/>
            <person name="Drula E."/>
            <person name="Kohler A."/>
            <person name="Sanchez-Garcia M."/>
            <person name="Andreopoulos B."/>
            <person name="Barry K.W."/>
            <person name="Bonito G."/>
            <person name="Buee M."/>
            <person name="Carver A."/>
            <person name="Chen C."/>
            <person name="Cichocki N."/>
            <person name="Clum A."/>
            <person name="Culley D."/>
            <person name="Crous P.W."/>
            <person name="Fauchery L."/>
            <person name="Girlanda M."/>
            <person name="Hayes R."/>
            <person name="Keri Z."/>
            <person name="LaButti K."/>
            <person name="Lipzen A."/>
            <person name="Lombard V."/>
            <person name="Magnuson J."/>
            <person name="Maillard F."/>
            <person name="Morin E."/>
            <person name="Murat C."/>
            <person name="Nolan M."/>
            <person name="Ohm R."/>
            <person name="Pangilinan J."/>
            <person name="Pereira M."/>
            <person name="Perotto S."/>
            <person name="Peter M."/>
            <person name="Riley R."/>
            <person name="Sitrit Y."/>
            <person name="Stielow B."/>
            <person name="Szollosi G."/>
            <person name="Zifcakova L."/>
            <person name="Stursova M."/>
            <person name="Spatafora J.W."/>
            <person name="Tedersoo L."/>
            <person name="Vaario L.-M."/>
            <person name="Yamada A."/>
            <person name="Yan M."/>
            <person name="Wang P."/>
            <person name="Xu J."/>
            <person name="Bruns T."/>
            <person name="Baldrian P."/>
            <person name="Vilgalys R."/>
            <person name="Henrissat B."/>
            <person name="Grigoriev I.V."/>
            <person name="Hibbett D."/>
            <person name="Nagy L.G."/>
            <person name="Martin F.M."/>
        </authorList>
    </citation>
    <scope>NUCLEOTIDE SEQUENCE</scope>
    <source>
        <strain evidence="2">Prilba</strain>
    </source>
</reference>
<evidence type="ECO:0000313" key="2">
    <source>
        <dbReference type="EMBL" id="KAF8487127.1"/>
    </source>
</evidence>
<name>A0A9P5N5W3_9AGAM</name>
<protein>
    <submittedName>
        <fullName evidence="2">Uncharacterized protein</fullName>
    </submittedName>
</protein>
<dbReference type="OrthoDB" id="3258712at2759"/>
<dbReference type="Proteomes" id="UP000759537">
    <property type="component" value="Unassembled WGS sequence"/>
</dbReference>
<feature type="region of interest" description="Disordered" evidence="1">
    <location>
        <begin position="385"/>
        <end position="414"/>
    </location>
</feature>
<gene>
    <name evidence="2" type="ORF">DFH94DRAFT_15615</name>
</gene>
<organism evidence="2 3">
    <name type="scientific">Russula ochroleuca</name>
    <dbReference type="NCBI Taxonomy" id="152965"/>
    <lineage>
        <taxon>Eukaryota</taxon>
        <taxon>Fungi</taxon>
        <taxon>Dikarya</taxon>
        <taxon>Basidiomycota</taxon>
        <taxon>Agaricomycotina</taxon>
        <taxon>Agaricomycetes</taxon>
        <taxon>Russulales</taxon>
        <taxon>Russulaceae</taxon>
        <taxon>Russula</taxon>
    </lineage>
</organism>
<comment type="caution">
    <text evidence="2">The sequence shown here is derived from an EMBL/GenBank/DDBJ whole genome shotgun (WGS) entry which is preliminary data.</text>
</comment>
<evidence type="ECO:0000256" key="1">
    <source>
        <dbReference type="SAM" id="MobiDB-lite"/>
    </source>
</evidence>
<dbReference type="EMBL" id="WHVB01000001">
    <property type="protein sequence ID" value="KAF8487127.1"/>
    <property type="molecule type" value="Genomic_DNA"/>
</dbReference>
<evidence type="ECO:0000313" key="3">
    <source>
        <dbReference type="Proteomes" id="UP000759537"/>
    </source>
</evidence>
<accession>A0A9P5N5W3</accession>